<dbReference type="PANTHER" id="PTHR34204">
    <property type="entry name" value="RNA-BINDING ASCH DOMAIN PROTEIN"/>
    <property type="match status" value="1"/>
</dbReference>
<evidence type="ECO:0000313" key="1">
    <source>
        <dbReference type="EMBL" id="MBW92546.1"/>
    </source>
</evidence>
<dbReference type="Gene3D" id="2.30.130.30">
    <property type="entry name" value="Hypothetical protein"/>
    <property type="match status" value="1"/>
</dbReference>
<organism evidence="1">
    <name type="scientific">Rhizophora mucronata</name>
    <name type="common">Asiatic mangrove</name>
    <dbReference type="NCBI Taxonomy" id="61149"/>
    <lineage>
        <taxon>Eukaryota</taxon>
        <taxon>Viridiplantae</taxon>
        <taxon>Streptophyta</taxon>
        <taxon>Embryophyta</taxon>
        <taxon>Tracheophyta</taxon>
        <taxon>Spermatophyta</taxon>
        <taxon>Magnoliopsida</taxon>
        <taxon>eudicotyledons</taxon>
        <taxon>Gunneridae</taxon>
        <taxon>Pentapetalae</taxon>
        <taxon>rosids</taxon>
        <taxon>fabids</taxon>
        <taxon>Malpighiales</taxon>
        <taxon>Rhizophoraceae</taxon>
        <taxon>Rhizophora</taxon>
    </lineage>
</organism>
<sequence>MAFLKDDVSLKEREEKWNNIIQERGSKLINILSAAPFELQVQEPFFSLLKDGMKTIEGRCAVGKYNRYNLYGFLC</sequence>
<dbReference type="PANTHER" id="PTHR34204:SF2">
    <property type="entry name" value="RNA-BINDING ASCH DOMAIN PROTEIN"/>
    <property type="match status" value="1"/>
</dbReference>
<proteinExistence type="predicted"/>
<dbReference type="AlphaFoldDB" id="A0A2P2JGC7"/>
<dbReference type="EMBL" id="GGEC01012063">
    <property type="protein sequence ID" value="MBW92546.1"/>
    <property type="molecule type" value="Transcribed_RNA"/>
</dbReference>
<name>A0A2P2JGC7_RHIMU</name>
<reference evidence="1" key="1">
    <citation type="submission" date="2018-02" db="EMBL/GenBank/DDBJ databases">
        <title>Rhizophora mucronata_Transcriptome.</title>
        <authorList>
            <person name="Meera S.P."/>
            <person name="Sreeshan A."/>
            <person name="Augustine A."/>
        </authorList>
    </citation>
    <scope>NUCLEOTIDE SEQUENCE</scope>
    <source>
        <tissue evidence="1">Leaf</tissue>
    </source>
</reference>
<accession>A0A2P2JGC7</accession>
<protein>
    <submittedName>
        <fullName evidence="1">Uncharacterized protein</fullName>
    </submittedName>
</protein>